<gene>
    <name evidence="1" type="ORF">ACHKAR_09205</name>
</gene>
<dbReference type="RefSeq" id="WP_395417165.1">
    <property type="nucleotide sequence ID" value="NZ_JBIPKE010000015.1"/>
</dbReference>
<evidence type="ECO:0000313" key="2">
    <source>
        <dbReference type="Proteomes" id="UP001610063"/>
    </source>
</evidence>
<dbReference type="Proteomes" id="UP001610063">
    <property type="component" value="Unassembled WGS sequence"/>
</dbReference>
<organism evidence="1 2">
    <name type="scientific">Marinoscillum luteum</name>
    <dbReference type="NCBI Taxonomy" id="861051"/>
    <lineage>
        <taxon>Bacteria</taxon>
        <taxon>Pseudomonadati</taxon>
        <taxon>Bacteroidota</taxon>
        <taxon>Cytophagia</taxon>
        <taxon>Cytophagales</taxon>
        <taxon>Reichenbachiellaceae</taxon>
        <taxon>Marinoscillum</taxon>
    </lineage>
</organism>
<protein>
    <submittedName>
        <fullName evidence="1">DUF3570 domain-containing protein</fullName>
    </submittedName>
</protein>
<comment type="caution">
    <text evidence="1">The sequence shown here is derived from an EMBL/GenBank/DDBJ whole genome shotgun (WGS) entry which is preliminary data.</text>
</comment>
<keyword evidence="2" id="KW-1185">Reference proteome</keyword>
<dbReference type="InterPro" id="IPR021953">
    <property type="entry name" value="DUF3570"/>
</dbReference>
<proteinExistence type="predicted"/>
<accession>A0ABW7N992</accession>
<reference evidence="1 2" key="1">
    <citation type="journal article" date="2013" name="Int. J. Syst. Evol. Microbiol.">
        <title>Marinoscillum luteum sp. nov., isolated from marine sediment.</title>
        <authorList>
            <person name="Cha I.T."/>
            <person name="Park S.J."/>
            <person name="Kim S.J."/>
            <person name="Kim J.G."/>
            <person name="Jung M.Y."/>
            <person name="Shin K.S."/>
            <person name="Kwon K.K."/>
            <person name="Yang S.H."/>
            <person name="Seo Y.S."/>
            <person name="Rhee S.K."/>
        </authorList>
    </citation>
    <scope>NUCLEOTIDE SEQUENCE [LARGE SCALE GENOMIC DNA]</scope>
    <source>
        <strain evidence="1 2">KCTC 23939</strain>
    </source>
</reference>
<evidence type="ECO:0000313" key="1">
    <source>
        <dbReference type="EMBL" id="MFH6983615.1"/>
    </source>
</evidence>
<sequence length="425" mass="48247">MVRIREVLAGALISAHLMIKAQHQRSEVDDSQYADEVLVNNYPAQEAQILSLTDSGASQAVDPLQVEIVYNHYIQDGSNSAVTGGIGTEKLMVYGPSLRVRKDRANHYVQMHTGVDIISSASADNIDFIVSSASRLDGRGYLYGTYGHHLRGSGLTLDGGLGLSLESDYSSLKTEIGVAKESADQMKKYSLQFQMYNDDLRWGLFHSGYYRPTKLIYPFELRNRNRKWYETHNRNSYILKGGYTQVLNRRNMIGLFADLTLQKGLLATPFHRIYFTDGFLKVEQLPYERWKGGIAFRLNSFVGGAIILKNTVNLYSDSFGIRALTTQNETSIKITPVLIVTPHFRFYVQQGSRYFAGYGEHERTERYFTSDYDLSSFETYTMGIGLKKRFVHKSALQTVALRYSYMHRSNGLQAHIISTSFQLDK</sequence>
<dbReference type="Pfam" id="PF12094">
    <property type="entry name" value="DUF3570"/>
    <property type="match status" value="1"/>
</dbReference>
<name>A0ABW7N992_9BACT</name>
<dbReference type="EMBL" id="JBIPKE010000015">
    <property type="protein sequence ID" value="MFH6983615.1"/>
    <property type="molecule type" value="Genomic_DNA"/>
</dbReference>